<organism evidence="1 2">
    <name type="scientific">Pseudobythopirellula maris</name>
    <dbReference type="NCBI Taxonomy" id="2527991"/>
    <lineage>
        <taxon>Bacteria</taxon>
        <taxon>Pseudomonadati</taxon>
        <taxon>Planctomycetota</taxon>
        <taxon>Planctomycetia</taxon>
        <taxon>Pirellulales</taxon>
        <taxon>Lacipirellulaceae</taxon>
        <taxon>Pseudobythopirellula</taxon>
    </lineage>
</organism>
<evidence type="ECO:0000313" key="1">
    <source>
        <dbReference type="EMBL" id="TWT89101.1"/>
    </source>
</evidence>
<keyword evidence="2" id="KW-1185">Reference proteome</keyword>
<dbReference type="InterPro" id="IPR027417">
    <property type="entry name" value="P-loop_NTPase"/>
</dbReference>
<evidence type="ECO:0000313" key="2">
    <source>
        <dbReference type="Proteomes" id="UP000315440"/>
    </source>
</evidence>
<dbReference type="SUPFAM" id="SSF52540">
    <property type="entry name" value="P-loop containing nucleoside triphosphate hydrolases"/>
    <property type="match status" value="1"/>
</dbReference>
<dbReference type="AlphaFoldDB" id="A0A5C5ZQM8"/>
<reference evidence="1 2" key="1">
    <citation type="submission" date="2019-02" db="EMBL/GenBank/DDBJ databases">
        <title>Deep-cultivation of Planctomycetes and their phenomic and genomic characterization uncovers novel biology.</title>
        <authorList>
            <person name="Wiegand S."/>
            <person name="Jogler M."/>
            <person name="Boedeker C."/>
            <person name="Pinto D."/>
            <person name="Vollmers J."/>
            <person name="Rivas-Marin E."/>
            <person name="Kohn T."/>
            <person name="Peeters S.H."/>
            <person name="Heuer A."/>
            <person name="Rast P."/>
            <person name="Oberbeckmann S."/>
            <person name="Bunk B."/>
            <person name="Jeske O."/>
            <person name="Meyerdierks A."/>
            <person name="Storesund J.E."/>
            <person name="Kallscheuer N."/>
            <person name="Luecker S."/>
            <person name="Lage O.M."/>
            <person name="Pohl T."/>
            <person name="Merkel B.J."/>
            <person name="Hornburger P."/>
            <person name="Mueller R.-W."/>
            <person name="Bruemmer F."/>
            <person name="Labrenz M."/>
            <person name="Spormann A.M."/>
            <person name="Op Den Camp H."/>
            <person name="Overmann J."/>
            <person name="Amann R."/>
            <person name="Jetten M.S.M."/>
            <person name="Mascher T."/>
            <person name="Medema M.H."/>
            <person name="Devos D.P."/>
            <person name="Kaster A.-K."/>
            <person name="Ovreas L."/>
            <person name="Rohde M."/>
            <person name="Galperin M.Y."/>
            <person name="Jogler C."/>
        </authorList>
    </citation>
    <scope>NUCLEOTIDE SEQUENCE [LARGE SCALE GENOMIC DNA]</scope>
    <source>
        <strain evidence="1 2">Mal64</strain>
    </source>
</reference>
<gene>
    <name evidence="1" type="ORF">Mal64_25930</name>
</gene>
<protein>
    <recommendedName>
        <fullName evidence="3">Sulfotransferase family protein</fullName>
    </recommendedName>
</protein>
<dbReference type="EMBL" id="SJPQ01000002">
    <property type="protein sequence ID" value="TWT89101.1"/>
    <property type="molecule type" value="Genomic_DNA"/>
</dbReference>
<dbReference type="Proteomes" id="UP000315440">
    <property type="component" value="Unassembled WGS sequence"/>
</dbReference>
<comment type="caution">
    <text evidence="1">The sequence shown here is derived from an EMBL/GenBank/DDBJ whole genome shotgun (WGS) entry which is preliminary data.</text>
</comment>
<accession>A0A5C5ZQM8</accession>
<evidence type="ECO:0008006" key="3">
    <source>
        <dbReference type="Google" id="ProtNLM"/>
    </source>
</evidence>
<dbReference type="Gene3D" id="3.40.50.300">
    <property type="entry name" value="P-loop containing nucleotide triphosphate hydrolases"/>
    <property type="match status" value="1"/>
</dbReference>
<proteinExistence type="predicted"/>
<dbReference type="RefSeq" id="WP_146400718.1">
    <property type="nucleotide sequence ID" value="NZ_SJPQ01000002.1"/>
</dbReference>
<name>A0A5C5ZQM8_9BACT</name>
<sequence length="235" mass="27293">MSLVLKNKAVFLHIPKTGGNWIREMLKELDLIDRQLGHKHADHARYLAAARSETGWRRRIQPSPKRPFTFCFVRNPLKWYESWFKYQSQPKWNWRDWGDAKDPDNWHACAMLNGLGGSDFNAFVERALDKRPGFVSEMFGWYDAPAVDFVGRQENLREDFLKAIKAMGLEVDEDRVREFGKVGVSPKPMERIEWRDDVRRRAALCEYAGLVRYGYQSTLEELGLGLEPTPSSPAT</sequence>
<dbReference type="OrthoDB" id="288532at2"/>